<dbReference type="Gene3D" id="1.20.970.10">
    <property type="entry name" value="Transferase, Pyrimidine Nucleoside Phosphorylase, Chain C"/>
    <property type="match status" value="1"/>
</dbReference>
<dbReference type="EMBL" id="FP565575">
    <property type="protein sequence ID" value="CBE68477.1"/>
    <property type="molecule type" value="Genomic_DNA"/>
</dbReference>
<feature type="domain" description="Glycosyl transferase family 3" evidence="10">
    <location>
        <begin position="86"/>
        <end position="335"/>
    </location>
</feature>
<protein>
    <recommendedName>
        <fullName evidence="9">Anthranilate phosphoribosyltransferase</fullName>
        <ecNumber evidence="9">2.4.2.18</ecNumber>
    </recommendedName>
</protein>
<keyword evidence="3 9" id="KW-0328">Glycosyltransferase</keyword>
<feature type="binding site" evidence="9">
    <location>
        <position position="104"/>
    </location>
    <ligand>
        <name>Mg(2+)</name>
        <dbReference type="ChEBI" id="CHEBI:18420"/>
        <label>1</label>
    </ligand>
</feature>
<gene>
    <name evidence="9 12" type="primary">trpD</name>
    <name evidence="12" type="ORF">DAMO_1417</name>
</gene>
<evidence type="ECO:0000256" key="4">
    <source>
        <dbReference type="ARBA" id="ARBA00022679"/>
    </source>
</evidence>
<comment type="similarity">
    <text evidence="8">In the C-terminal section; belongs to the anthranilate phosphoribosyltransferase family.</text>
</comment>
<feature type="binding site" evidence="9">
    <location>
        <begin position="102"/>
        <end position="105"/>
    </location>
    <ligand>
        <name>5-phospho-alpha-D-ribose 1-diphosphate</name>
        <dbReference type="ChEBI" id="CHEBI:58017"/>
    </ligand>
</feature>
<evidence type="ECO:0000259" key="11">
    <source>
        <dbReference type="Pfam" id="PF02885"/>
    </source>
</evidence>
<evidence type="ECO:0000256" key="2">
    <source>
        <dbReference type="ARBA" id="ARBA00022605"/>
    </source>
</evidence>
<comment type="pathway">
    <text evidence="1 9">Amino-acid biosynthesis; L-tryptophan biosynthesis; L-tryptophan from chorismate: step 2/5.</text>
</comment>
<dbReference type="UniPathway" id="UPA00035">
    <property type="reaction ID" value="UER00041"/>
</dbReference>
<comment type="function">
    <text evidence="9">Catalyzes the transfer of the phosphoribosyl group of 5-phosphorylribose-1-pyrophosphate (PRPP) to anthranilate to yield N-(5'-phosphoribosyl)-anthranilate (PRA).</text>
</comment>
<dbReference type="eggNOG" id="COG0547">
    <property type="taxonomic scope" value="Bacteria"/>
</dbReference>
<dbReference type="Gene3D" id="3.40.1030.10">
    <property type="entry name" value="Nucleoside phosphorylase/phosphoribosyltransferase catalytic domain"/>
    <property type="match status" value="1"/>
</dbReference>
<dbReference type="Pfam" id="PF00591">
    <property type="entry name" value="Glycos_transf_3"/>
    <property type="match status" value="1"/>
</dbReference>
<sequence>MMILEALQRVVEGRDLNPEEAFATMEEMMSGKASDPQIAAFLTALRCKGETASEITSFARAMREQVCRVRVRSQVEASGIGTDATRLVDTCGTGGDAGQTFNISTAAAFVTAGTGTKVAKHGNRSVSSRCGSADVMEALGVNLALTPEQIGDCIDDVGIGFLYAPLLHPAMQHVMTARREIGIRTVFNILGPLTNPAGASAQVVGVYEERLTELLAGALNELGSKRAFVVFGLDGLDELSLTGESRVSEVKDGHVDTYMVSPEDFGLTRATCRDLQGGSAEENAEIIKRILGGEEGPKRDVVVMNAALAIVAGGKANDVQEGVKLAVRSIAGGAAMEKLCRLVEFSRQHFKSPQPPFDKGGRGGI</sequence>
<dbReference type="KEGG" id="mox:DAMO_1417"/>
<feature type="binding site" evidence="9">
    <location>
        <position position="132"/>
    </location>
    <ligand>
        <name>5-phospho-alpha-D-ribose 1-diphosphate</name>
        <dbReference type="ChEBI" id="CHEBI:58017"/>
    </ligand>
</feature>
<dbReference type="STRING" id="671143.DAMO_1417"/>
<dbReference type="InterPro" id="IPR017459">
    <property type="entry name" value="Glycosyl_Trfase_fam3_N_dom"/>
</dbReference>
<dbReference type="InterPro" id="IPR005940">
    <property type="entry name" value="Anthranilate_Pribosyl_Tfrase"/>
</dbReference>
<dbReference type="PATRIC" id="fig|671143.5.peg.1241"/>
<comment type="catalytic activity">
    <reaction evidence="7 9">
        <text>N-(5-phospho-beta-D-ribosyl)anthranilate + diphosphate = 5-phospho-alpha-D-ribose 1-diphosphate + anthranilate</text>
        <dbReference type="Rhea" id="RHEA:11768"/>
        <dbReference type="ChEBI" id="CHEBI:16567"/>
        <dbReference type="ChEBI" id="CHEBI:18277"/>
        <dbReference type="ChEBI" id="CHEBI:33019"/>
        <dbReference type="ChEBI" id="CHEBI:58017"/>
        <dbReference type="EC" id="2.4.2.18"/>
    </reaction>
</comment>
<name>D5MFE6_METO1</name>
<evidence type="ECO:0000313" key="13">
    <source>
        <dbReference type="Proteomes" id="UP000006898"/>
    </source>
</evidence>
<keyword evidence="9" id="KW-0460">Magnesium</keyword>
<comment type="subunit">
    <text evidence="9">Homodimer.</text>
</comment>
<organism evidence="12 13">
    <name type="scientific">Methylomirabilis oxygeniifera</name>
    <dbReference type="NCBI Taxonomy" id="671143"/>
    <lineage>
        <taxon>Bacteria</taxon>
        <taxon>Candidatus Methylomirabilota</taxon>
        <taxon>Candidatus Methylomirabilia</taxon>
        <taxon>Candidatus Methylomirabilales</taxon>
        <taxon>Candidatus Methylomirabilaceae</taxon>
        <taxon>Candidatus Methylomirabilis</taxon>
    </lineage>
</organism>
<feature type="binding site" evidence="9">
    <location>
        <position position="237"/>
    </location>
    <ligand>
        <name>Mg(2+)</name>
        <dbReference type="ChEBI" id="CHEBI:18420"/>
        <label>2</label>
    </ligand>
</feature>
<evidence type="ECO:0000313" key="12">
    <source>
        <dbReference type="EMBL" id="CBE68477.1"/>
    </source>
</evidence>
<evidence type="ECO:0000256" key="1">
    <source>
        <dbReference type="ARBA" id="ARBA00004907"/>
    </source>
</evidence>
<feature type="binding site" evidence="9">
    <location>
        <position position="92"/>
    </location>
    <ligand>
        <name>5-phospho-alpha-D-ribose 1-diphosphate</name>
        <dbReference type="ChEBI" id="CHEBI:58017"/>
    </ligand>
</feature>
<dbReference type="HOGENOM" id="CLU_034315_2_1_0"/>
<keyword evidence="2 9" id="KW-0028">Amino-acid biosynthesis</keyword>
<dbReference type="AlphaFoldDB" id="D5MFE6"/>
<keyword evidence="4 9" id="KW-0808">Transferase</keyword>
<evidence type="ECO:0000256" key="7">
    <source>
        <dbReference type="ARBA" id="ARBA00052328"/>
    </source>
</evidence>
<keyword evidence="5 9" id="KW-0822">Tryptophan biosynthesis</keyword>
<comment type="caution">
    <text evidence="9">Lacks conserved residue(s) required for the propagation of feature annotation.</text>
</comment>
<dbReference type="NCBIfam" id="TIGR01245">
    <property type="entry name" value="trpD"/>
    <property type="match status" value="1"/>
</dbReference>
<dbReference type="PANTHER" id="PTHR43285">
    <property type="entry name" value="ANTHRANILATE PHOSPHORIBOSYLTRANSFERASE"/>
    <property type="match status" value="1"/>
</dbReference>
<dbReference type="EC" id="2.4.2.18" evidence="9"/>
<feature type="binding site" evidence="9">
    <location>
        <position position="238"/>
    </location>
    <ligand>
        <name>Mg(2+)</name>
        <dbReference type="ChEBI" id="CHEBI:18420"/>
        <label>1</label>
    </ligand>
</feature>
<feature type="binding site" evidence="9">
    <location>
        <begin position="120"/>
        <end position="128"/>
    </location>
    <ligand>
        <name>5-phospho-alpha-D-ribose 1-diphosphate</name>
        <dbReference type="ChEBI" id="CHEBI:58017"/>
    </ligand>
</feature>
<feature type="domain" description="Glycosyl transferase family 3 N-terminal" evidence="11">
    <location>
        <begin position="5"/>
        <end position="65"/>
    </location>
</feature>
<dbReference type="GO" id="GO:0005829">
    <property type="term" value="C:cytosol"/>
    <property type="evidence" value="ECO:0007669"/>
    <property type="project" value="TreeGrafter"/>
</dbReference>
<keyword evidence="6 9" id="KW-0057">Aromatic amino acid biosynthesis</keyword>
<evidence type="ECO:0000259" key="10">
    <source>
        <dbReference type="Pfam" id="PF00591"/>
    </source>
</evidence>
<dbReference type="PANTHER" id="PTHR43285:SF2">
    <property type="entry name" value="ANTHRANILATE PHOSPHORIBOSYLTRANSFERASE"/>
    <property type="match status" value="1"/>
</dbReference>
<dbReference type="GO" id="GO:0000162">
    <property type="term" value="P:L-tryptophan biosynthetic process"/>
    <property type="evidence" value="ECO:0007669"/>
    <property type="project" value="UniProtKB-UniRule"/>
</dbReference>
<comment type="similarity">
    <text evidence="9">Belongs to the anthranilate phosphoribosyltransferase family.</text>
</comment>
<dbReference type="FunFam" id="3.40.1030.10:FF:000002">
    <property type="entry name" value="Anthranilate phosphoribosyltransferase"/>
    <property type="match status" value="1"/>
</dbReference>
<dbReference type="SUPFAM" id="SSF47648">
    <property type="entry name" value="Nucleoside phosphorylase/phosphoribosyltransferase N-terminal domain"/>
    <property type="match status" value="1"/>
</dbReference>
<dbReference type="GO" id="GO:0000287">
    <property type="term" value="F:magnesium ion binding"/>
    <property type="evidence" value="ECO:0007669"/>
    <property type="project" value="UniProtKB-UniRule"/>
</dbReference>
<evidence type="ECO:0000256" key="6">
    <source>
        <dbReference type="ARBA" id="ARBA00023141"/>
    </source>
</evidence>
<feature type="binding site" evidence="9">
    <location>
        <position position="100"/>
    </location>
    <ligand>
        <name>5-phospho-alpha-D-ribose 1-diphosphate</name>
        <dbReference type="ChEBI" id="CHEBI:58017"/>
    </ligand>
</feature>
<feature type="binding site" evidence="9">
    <location>
        <position position="92"/>
    </location>
    <ligand>
        <name>anthranilate</name>
        <dbReference type="ChEBI" id="CHEBI:16567"/>
        <label>1</label>
    </ligand>
</feature>
<feature type="binding site" evidence="9">
    <location>
        <begin position="95"/>
        <end position="96"/>
    </location>
    <ligand>
        <name>5-phospho-alpha-D-ribose 1-diphosphate</name>
        <dbReference type="ChEBI" id="CHEBI:58017"/>
    </ligand>
</feature>
<accession>D5MFE6</accession>
<dbReference type="GO" id="GO:0004048">
    <property type="term" value="F:anthranilate phosphoribosyltransferase activity"/>
    <property type="evidence" value="ECO:0007669"/>
    <property type="project" value="UniProtKB-UniRule"/>
</dbReference>
<feature type="binding site" evidence="9">
    <location>
        <position position="123"/>
    </location>
    <ligand>
        <name>anthranilate</name>
        <dbReference type="ChEBI" id="CHEBI:16567"/>
        <label>1</label>
    </ligand>
</feature>
<evidence type="ECO:0000256" key="8">
    <source>
        <dbReference type="ARBA" id="ARBA00061188"/>
    </source>
</evidence>
<evidence type="ECO:0000256" key="9">
    <source>
        <dbReference type="HAMAP-Rule" id="MF_00211"/>
    </source>
</evidence>
<dbReference type="HAMAP" id="MF_00211">
    <property type="entry name" value="TrpD"/>
    <property type="match status" value="1"/>
</dbReference>
<reference evidence="12 13" key="1">
    <citation type="journal article" date="2010" name="Nature">
        <title>Nitrite-driven anaerobic methane oxidation by oxygenic bacteria.</title>
        <authorList>
            <person name="Ettwig K.F."/>
            <person name="Butler M.K."/>
            <person name="Le Paslier D."/>
            <person name="Pelletier E."/>
            <person name="Mangenot S."/>
            <person name="Kuypers M.M.M."/>
            <person name="Schreiber F."/>
            <person name="Dutilh B.E."/>
            <person name="Zedelius J."/>
            <person name="de Beer D."/>
            <person name="Gloerich J."/>
            <person name="Wessels H.J.C.T."/>
            <person name="van Allen T."/>
            <person name="Luesken F."/>
            <person name="Wu M."/>
            <person name="van de Pas-Schoonen K.T."/>
            <person name="Op den Camp H.J.M."/>
            <person name="Janssen-Megens E.M."/>
            <person name="Francoijs K-J."/>
            <person name="Stunnenberg H."/>
            <person name="Weissenbach J."/>
            <person name="Jetten M.S.M."/>
            <person name="Strous M."/>
        </authorList>
    </citation>
    <scope>NUCLEOTIDE SEQUENCE [LARGE SCALE GENOMIC DNA]</scope>
</reference>
<dbReference type="InterPro" id="IPR036320">
    <property type="entry name" value="Glycosyl_Trfase_fam3_N_dom_sf"/>
</dbReference>
<dbReference type="InterPro" id="IPR035902">
    <property type="entry name" value="Nuc_phospho_transferase"/>
</dbReference>
<dbReference type="Proteomes" id="UP000006898">
    <property type="component" value="Chromosome"/>
</dbReference>
<feature type="binding site" evidence="9">
    <location>
        <position position="178"/>
    </location>
    <ligand>
        <name>anthranilate</name>
        <dbReference type="ChEBI" id="CHEBI:16567"/>
        <label>2</label>
    </ligand>
</feature>
<dbReference type="InterPro" id="IPR000312">
    <property type="entry name" value="Glycosyl_Trfase_fam3"/>
</dbReference>
<keyword evidence="9" id="KW-0479">Metal-binding</keyword>
<proteinExistence type="inferred from homology"/>
<dbReference type="Pfam" id="PF02885">
    <property type="entry name" value="Glycos_trans_3N"/>
    <property type="match status" value="1"/>
</dbReference>
<dbReference type="SUPFAM" id="SSF52418">
    <property type="entry name" value="Nucleoside phosphorylase/phosphoribosyltransferase catalytic domain"/>
    <property type="match status" value="1"/>
</dbReference>
<evidence type="ECO:0000256" key="3">
    <source>
        <dbReference type="ARBA" id="ARBA00022676"/>
    </source>
</evidence>
<evidence type="ECO:0000256" key="5">
    <source>
        <dbReference type="ARBA" id="ARBA00022822"/>
    </source>
</evidence>
<comment type="cofactor">
    <cofactor evidence="9">
        <name>Mg(2+)</name>
        <dbReference type="ChEBI" id="CHEBI:18420"/>
    </cofactor>
    <text evidence="9">Binds 2 magnesium ions per monomer.</text>
</comment>
<feature type="binding site" evidence="9">
    <location>
        <position position="238"/>
    </location>
    <ligand>
        <name>Mg(2+)</name>
        <dbReference type="ChEBI" id="CHEBI:18420"/>
        <label>2</label>
    </ligand>
</feature>